<comment type="subcellular location">
    <subcellularLocation>
        <location evidence="1">Membrane</location>
        <topology evidence="1">Single-pass membrane protein</topology>
    </subcellularLocation>
</comment>
<name>A0A9P6JX08_9AGAR</name>
<protein>
    <recommendedName>
        <fullName evidence="12">ER membrane protein complex subunit 7 beta-sandwich domain-containing protein</fullName>
    </recommendedName>
</protein>
<dbReference type="OrthoDB" id="27095at2759"/>
<evidence type="ECO:0000256" key="7">
    <source>
        <dbReference type="ARBA" id="ARBA00023277"/>
    </source>
</evidence>
<keyword evidence="14" id="KW-1185">Reference proteome</keyword>
<gene>
    <name evidence="13" type="ORF">CPB83DRAFT_842451</name>
</gene>
<evidence type="ECO:0000256" key="4">
    <source>
        <dbReference type="ARBA" id="ARBA00022729"/>
    </source>
</evidence>
<comment type="similarity">
    <text evidence="2">Belongs to the EMC7 family.</text>
</comment>
<reference evidence="13" key="1">
    <citation type="submission" date="2020-11" db="EMBL/GenBank/DDBJ databases">
        <authorList>
            <consortium name="DOE Joint Genome Institute"/>
            <person name="Ahrendt S."/>
            <person name="Riley R."/>
            <person name="Andreopoulos W."/>
            <person name="Labutti K."/>
            <person name="Pangilinan J."/>
            <person name="Ruiz-Duenas F.J."/>
            <person name="Barrasa J.M."/>
            <person name="Sanchez-Garcia M."/>
            <person name="Camarero S."/>
            <person name="Miyauchi S."/>
            <person name="Serrano A."/>
            <person name="Linde D."/>
            <person name="Babiker R."/>
            <person name="Drula E."/>
            <person name="Ayuso-Fernandez I."/>
            <person name="Pacheco R."/>
            <person name="Padilla G."/>
            <person name="Ferreira P."/>
            <person name="Barriuso J."/>
            <person name="Kellner H."/>
            <person name="Castanera R."/>
            <person name="Alfaro M."/>
            <person name="Ramirez L."/>
            <person name="Pisabarro A.G."/>
            <person name="Kuo A."/>
            <person name="Tritt A."/>
            <person name="Lipzen A."/>
            <person name="He G."/>
            <person name="Yan M."/>
            <person name="Ng V."/>
            <person name="Cullen D."/>
            <person name="Martin F."/>
            <person name="Rosso M.-N."/>
            <person name="Henrissat B."/>
            <person name="Hibbett D."/>
            <person name="Martinez A.T."/>
            <person name="Grigoriev I.V."/>
        </authorList>
    </citation>
    <scope>NUCLEOTIDE SEQUENCE</scope>
    <source>
        <strain evidence="13">CBS 506.95</strain>
    </source>
</reference>
<evidence type="ECO:0000256" key="3">
    <source>
        <dbReference type="ARBA" id="ARBA00022692"/>
    </source>
</evidence>
<evidence type="ECO:0000256" key="9">
    <source>
        <dbReference type="SAM" id="MobiDB-lite"/>
    </source>
</evidence>
<feature type="transmembrane region" description="Helical" evidence="10">
    <location>
        <begin position="148"/>
        <end position="166"/>
    </location>
</feature>
<dbReference type="PANTHER" id="PTHR13605">
    <property type="entry name" value="ER MEMBRANE PROTEIN COMPLEX SUBUNIT 7"/>
    <property type="match status" value="1"/>
</dbReference>
<comment type="caution">
    <text evidence="13">The sequence shown here is derived from an EMBL/GenBank/DDBJ whole genome shotgun (WGS) entry which is preliminary data.</text>
</comment>
<dbReference type="SUPFAM" id="SSF49452">
    <property type="entry name" value="Starch-binding domain-like"/>
    <property type="match status" value="1"/>
</dbReference>
<evidence type="ECO:0000256" key="6">
    <source>
        <dbReference type="ARBA" id="ARBA00023136"/>
    </source>
</evidence>
<organism evidence="13 14">
    <name type="scientific">Crepidotus variabilis</name>
    <dbReference type="NCBI Taxonomy" id="179855"/>
    <lineage>
        <taxon>Eukaryota</taxon>
        <taxon>Fungi</taxon>
        <taxon>Dikarya</taxon>
        <taxon>Basidiomycota</taxon>
        <taxon>Agaricomycotina</taxon>
        <taxon>Agaricomycetes</taxon>
        <taxon>Agaricomycetidae</taxon>
        <taxon>Agaricales</taxon>
        <taxon>Agaricineae</taxon>
        <taxon>Crepidotaceae</taxon>
        <taxon>Crepidotus</taxon>
    </lineage>
</organism>
<keyword evidence="3 10" id="KW-0812">Transmembrane</keyword>
<dbReference type="InterPro" id="IPR019008">
    <property type="entry name" value="Beta_sandwich_EMC7"/>
</dbReference>
<evidence type="ECO:0000313" key="14">
    <source>
        <dbReference type="Proteomes" id="UP000807306"/>
    </source>
</evidence>
<dbReference type="EMBL" id="MU157824">
    <property type="protein sequence ID" value="KAF9535849.1"/>
    <property type="molecule type" value="Genomic_DNA"/>
</dbReference>
<sequence length="228" mass="24758">MARLITLFLQALLAFFPLARAIDVTGHVAWNVVCLNTTALGPATVSLDEGVHYGSITRGGRFTIPDVPDGSYLLSVHSHHYVFDQLRIDVANASATPVEVHPYIPGTPFNPSSAVVLPYPIVLAPKERYSFFMPRESFNIGGMLSNPMMLMMIGLGVFMLLTPYIMKNLDPETLEELKKEQAKMHTALQSGDLKGLSSIMTGNGEGSQESKPAVQTPSKGKAGKKGKR</sequence>
<feature type="signal peptide" evidence="11">
    <location>
        <begin position="1"/>
        <end position="21"/>
    </location>
</feature>
<dbReference type="InterPro" id="IPR013784">
    <property type="entry name" value="Carb-bd-like_fold"/>
</dbReference>
<evidence type="ECO:0000313" key="13">
    <source>
        <dbReference type="EMBL" id="KAF9535849.1"/>
    </source>
</evidence>
<dbReference type="InterPro" id="IPR039163">
    <property type="entry name" value="EMC7"/>
</dbReference>
<evidence type="ECO:0000256" key="10">
    <source>
        <dbReference type="SAM" id="Phobius"/>
    </source>
</evidence>
<dbReference type="GO" id="GO:0072546">
    <property type="term" value="C:EMC complex"/>
    <property type="evidence" value="ECO:0007669"/>
    <property type="project" value="TreeGrafter"/>
</dbReference>
<feature type="domain" description="ER membrane protein complex subunit 7 beta-sandwich" evidence="12">
    <location>
        <begin position="42"/>
        <end position="151"/>
    </location>
</feature>
<keyword evidence="7" id="KW-0119">Carbohydrate metabolism</keyword>
<dbReference type="PANTHER" id="PTHR13605:SF4">
    <property type="entry name" value="ER MEMBRANE PROTEIN COMPLEX SUBUNIT 7"/>
    <property type="match status" value="1"/>
</dbReference>
<keyword evidence="6 10" id="KW-0472">Membrane</keyword>
<feature type="compositionally biased region" description="Polar residues" evidence="9">
    <location>
        <begin position="198"/>
        <end position="218"/>
    </location>
</feature>
<evidence type="ECO:0000259" key="12">
    <source>
        <dbReference type="Pfam" id="PF09430"/>
    </source>
</evidence>
<evidence type="ECO:0000256" key="8">
    <source>
        <dbReference type="ARBA" id="ARBA00023326"/>
    </source>
</evidence>
<feature type="chain" id="PRO_5040359522" description="ER membrane protein complex subunit 7 beta-sandwich domain-containing protein" evidence="11">
    <location>
        <begin position="22"/>
        <end position="228"/>
    </location>
</feature>
<evidence type="ECO:0000256" key="11">
    <source>
        <dbReference type="SAM" id="SignalP"/>
    </source>
</evidence>
<accession>A0A9P6JX08</accession>
<dbReference type="Pfam" id="PF09430">
    <property type="entry name" value="EMC7_beta-sandw"/>
    <property type="match status" value="1"/>
</dbReference>
<dbReference type="GO" id="GO:0000272">
    <property type="term" value="P:polysaccharide catabolic process"/>
    <property type="evidence" value="ECO:0007669"/>
    <property type="project" value="UniProtKB-KW"/>
</dbReference>
<dbReference type="AlphaFoldDB" id="A0A9P6JX08"/>
<proteinExistence type="inferred from homology"/>
<evidence type="ECO:0000256" key="5">
    <source>
        <dbReference type="ARBA" id="ARBA00022989"/>
    </source>
</evidence>
<evidence type="ECO:0000256" key="1">
    <source>
        <dbReference type="ARBA" id="ARBA00004167"/>
    </source>
</evidence>
<feature type="region of interest" description="Disordered" evidence="9">
    <location>
        <begin position="185"/>
        <end position="228"/>
    </location>
</feature>
<evidence type="ECO:0000256" key="2">
    <source>
        <dbReference type="ARBA" id="ARBA00008880"/>
    </source>
</evidence>
<keyword evidence="5 10" id="KW-1133">Transmembrane helix</keyword>
<keyword evidence="8" id="KW-0624">Polysaccharide degradation</keyword>
<dbReference type="GO" id="GO:0030246">
    <property type="term" value="F:carbohydrate binding"/>
    <property type="evidence" value="ECO:0007669"/>
    <property type="project" value="InterPro"/>
</dbReference>
<dbReference type="Proteomes" id="UP000807306">
    <property type="component" value="Unassembled WGS sequence"/>
</dbReference>
<keyword evidence="4 11" id="KW-0732">Signal</keyword>